<organism evidence="6 7">
    <name type="scientific">Brassica rapa subsp. trilocularis</name>
    <dbReference type="NCBI Taxonomy" id="1813537"/>
    <lineage>
        <taxon>Eukaryota</taxon>
        <taxon>Viridiplantae</taxon>
        <taxon>Streptophyta</taxon>
        <taxon>Embryophyta</taxon>
        <taxon>Tracheophyta</taxon>
        <taxon>Spermatophyta</taxon>
        <taxon>Magnoliopsida</taxon>
        <taxon>eudicotyledons</taxon>
        <taxon>Gunneridae</taxon>
        <taxon>Pentapetalae</taxon>
        <taxon>rosids</taxon>
        <taxon>malvids</taxon>
        <taxon>Brassicales</taxon>
        <taxon>Brassicaceae</taxon>
        <taxon>Brassiceae</taxon>
        <taxon>Brassica</taxon>
    </lineage>
</organism>
<reference evidence="6 7" key="1">
    <citation type="submission" date="2021-03" db="EMBL/GenBank/DDBJ databases">
        <authorList>
            <person name="King G.J."/>
            <person name="Bancroft I."/>
            <person name="Baten A."/>
            <person name="Bloomfield J."/>
            <person name="Borpatragohain P."/>
            <person name="He Z."/>
            <person name="Irish N."/>
            <person name="Irwin J."/>
            <person name="Liu K."/>
            <person name="Mauleon R.P."/>
            <person name="Moore J."/>
            <person name="Morris R."/>
            <person name="Ostergaard L."/>
            <person name="Wang B."/>
            <person name="Wells R."/>
        </authorList>
    </citation>
    <scope>NUCLEOTIDE SEQUENCE [LARGE SCALE GENOMIC DNA]</scope>
    <source>
        <strain evidence="6">R-o-18</strain>
        <tissue evidence="6">Leaf</tissue>
    </source>
</reference>
<dbReference type="Proteomes" id="UP000823674">
    <property type="component" value="Chromosome A05"/>
</dbReference>
<evidence type="ECO:0000313" key="7">
    <source>
        <dbReference type="Proteomes" id="UP000823674"/>
    </source>
</evidence>
<keyword evidence="4 5" id="KW-0480">Metal-thiolate cluster</keyword>
<evidence type="ECO:0000256" key="5">
    <source>
        <dbReference type="RuleBase" id="RU369052"/>
    </source>
</evidence>
<comment type="caution">
    <text evidence="6">The sequence shown here is derived from an EMBL/GenBank/DDBJ whole genome shotgun (WGS) entry which is preliminary data.</text>
</comment>
<dbReference type="PANTHER" id="PTHR12377">
    <property type="entry name" value="CYTOSOLIC IRON-SULFUR ASSEMBLY COMPONENT 2B-RELATED"/>
    <property type="match status" value="1"/>
</dbReference>
<evidence type="ECO:0000256" key="2">
    <source>
        <dbReference type="ARBA" id="ARBA00010381"/>
    </source>
</evidence>
<keyword evidence="7" id="KW-1185">Reference proteome</keyword>
<dbReference type="InterPro" id="IPR034904">
    <property type="entry name" value="FSCA_dom_sf"/>
</dbReference>
<keyword evidence="3 5" id="KW-0479">Metal-binding</keyword>
<dbReference type="Gene3D" id="6.10.250.1280">
    <property type="match status" value="2"/>
</dbReference>
<gene>
    <name evidence="6" type="primary">A05p049770.1_BraROA</name>
    <name evidence="6" type="ORF">IGI04_020778</name>
</gene>
<sequence>MSCCGGNCGCGSGCKCGNGCGGCKMYPDLGFSGESTTTETFVFGVAPAMKNQYEASGEGVAENDACKCGSDCKCDPCTYIKDPEHSELTLEDLRVITKESFEVDDAKSYVRVTLTPTLPHCHVPHLIGLCIYAKLLKSLPTRFKVDVRVAPGSHATEAAVNKQLGDKERIAAAIESPYFVDVRVAPGSHATEAAVNKQLGDKERIAAALESPFFVALH</sequence>
<name>A0ABQ7MJP1_BRACM</name>
<dbReference type="InterPro" id="IPR039796">
    <property type="entry name" value="MIP18"/>
</dbReference>
<protein>
    <recommendedName>
        <fullName evidence="5">Metallothionein-like protein</fullName>
    </recommendedName>
</protein>
<evidence type="ECO:0000256" key="4">
    <source>
        <dbReference type="ARBA" id="ARBA00022851"/>
    </source>
</evidence>
<dbReference type="SUPFAM" id="SSF117916">
    <property type="entry name" value="Fe-S cluster assembly (FSCA) domain-like"/>
    <property type="match status" value="1"/>
</dbReference>
<dbReference type="PANTHER" id="PTHR12377:SF7">
    <property type="entry name" value="PROTEIN AE7-LIKE 2"/>
    <property type="match status" value="1"/>
</dbReference>
<comment type="similarity">
    <text evidence="2">Belongs to the MIP18 family.</text>
</comment>
<dbReference type="EMBL" id="JADBGQ010000005">
    <property type="protein sequence ID" value="KAG5398964.1"/>
    <property type="molecule type" value="Genomic_DNA"/>
</dbReference>
<dbReference type="Pfam" id="PF01439">
    <property type="entry name" value="Metallothio_2"/>
    <property type="match status" value="1"/>
</dbReference>
<evidence type="ECO:0000256" key="3">
    <source>
        <dbReference type="ARBA" id="ARBA00022723"/>
    </source>
</evidence>
<dbReference type="Gene3D" id="3.30.300.130">
    <property type="entry name" value="Fe-S cluster assembly (FSCA)"/>
    <property type="match status" value="1"/>
</dbReference>
<dbReference type="InterPro" id="IPR000347">
    <property type="entry name" value="Metalthion_15p"/>
</dbReference>
<comment type="function">
    <text evidence="5">Metallothioneins have a high content of cysteine residues that bind various heavy metals.</text>
</comment>
<accession>A0ABQ7MJP1</accession>
<comment type="similarity">
    <text evidence="1 5">Belongs to the metallothionein superfamily. Type 15 family.</text>
</comment>
<evidence type="ECO:0000313" key="6">
    <source>
        <dbReference type="EMBL" id="KAG5398964.1"/>
    </source>
</evidence>
<proteinExistence type="inferred from homology"/>
<evidence type="ECO:0000256" key="1">
    <source>
        <dbReference type="ARBA" id="ARBA00005802"/>
    </source>
</evidence>